<organism evidence="3 4">
    <name type="scientific">Ascoidea rubescens DSM 1968</name>
    <dbReference type="NCBI Taxonomy" id="1344418"/>
    <lineage>
        <taxon>Eukaryota</taxon>
        <taxon>Fungi</taxon>
        <taxon>Dikarya</taxon>
        <taxon>Ascomycota</taxon>
        <taxon>Saccharomycotina</taxon>
        <taxon>Saccharomycetes</taxon>
        <taxon>Ascoideaceae</taxon>
        <taxon>Ascoidea</taxon>
    </lineage>
</organism>
<dbReference type="GeneID" id="30964036"/>
<gene>
    <name evidence="3" type="ORF">ASCRUDRAFT_33085</name>
</gene>
<comment type="similarity">
    <text evidence="1">Belongs to the BLOC1S2 family.</text>
</comment>
<dbReference type="InterPro" id="IPR019269">
    <property type="entry name" value="BLOC1_su2"/>
</dbReference>
<name>A0A1D2VKE7_9ASCO</name>
<accession>A0A1D2VKE7</accession>
<dbReference type="InParanoid" id="A0A1D2VKE7"/>
<feature type="coiled-coil region" evidence="2">
    <location>
        <begin position="69"/>
        <end position="113"/>
    </location>
</feature>
<sequence length="120" mass="14051">MPSKKLPTKDSSQELIKDSITNITRIIENDTDISLIDLNLIQQLNTQKTLNLMKLERKLDLILNESKQITQINEDLTNTLTKLNVLENQVNHLERIAKEMDEWSKELQVKSRRIRKQNSI</sequence>
<dbReference type="EMBL" id="KV454478">
    <property type="protein sequence ID" value="ODV62083.1"/>
    <property type="molecule type" value="Genomic_DNA"/>
</dbReference>
<dbReference type="OrthoDB" id="244061at2759"/>
<proteinExistence type="inferred from homology"/>
<reference evidence="4" key="1">
    <citation type="submission" date="2016-05" db="EMBL/GenBank/DDBJ databases">
        <title>Comparative genomics of biotechnologically important yeasts.</title>
        <authorList>
            <consortium name="DOE Joint Genome Institute"/>
            <person name="Riley R."/>
            <person name="Haridas S."/>
            <person name="Wolfe K.H."/>
            <person name="Lopes M.R."/>
            <person name="Hittinger C.T."/>
            <person name="Goker M."/>
            <person name="Salamov A."/>
            <person name="Wisecaver J."/>
            <person name="Long T.M."/>
            <person name="Aerts A.L."/>
            <person name="Barry K."/>
            <person name="Choi C."/>
            <person name="Clum A."/>
            <person name="Coughlan A.Y."/>
            <person name="Deshpande S."/>
            <person name="Douglass A.P."/>
            <person name="Hanson S.J."/>
            <person name="Klenk H.-P."/>
            <person name="Labutti K."/>
            <person name="Lapidus A."/>
            <person name="Lindquist E."/>
            <person name="Lipzen A."/>
            <person name="Meier-Kolthoff J.P."/>
            <person name="Ohm R.A."/>
            <person name="Otillar R.P."/>
            <person name="Pangilinan J."/>
            <person name="Peng Y."/>
            <person name="Rokas A."/>
            <person name="Rosa C.A."/>
            <person name="Scheuner C."/>
            <person name="Sibirny A.A."/>
            <person name="Slot J.C."/>
            <person name="Stielow J.B."/>
            <person name="Sun H."/>
            <person name="Kurtzman C.P."/>
            <person name="Blackwell M."/>
            <person name="Grigoriev I.V."/>
            <person name="Jeffries T.W."/>
        </authorList>
    </citation>
    <scope>NUCLEOTIDE SEQUENCE [LARGE SCALE GENOMIC DNA]</scope>
    <source>
        <strain evidence="4">DSM 1968</strain>
    </source>
</reference>
<dbReference type="AlphaFoldDB" id="A0A1D2VKE7"/>
<evidence type="ECO:0000313" key="3">
    <source>
        <dbReference type="EMBL" id="ODV62083.1"/>
    </source>
</evidence>
<dbReference type="Pfam" id="PF10046">
    <property type="entry name" value="BLOC1_2"/>
    <property type="match status" value="1"/>
</dbReference>
<evidence type="ECO:0000313" key="4">
    <source>
        <dbReference type="Proteomes" id="UP000095038"/>
    </source>
</evidence>
<dbReference type="Proteomes" id="UP000095038">
    <property type="component" value="Unassembled WGS sequence"/>
</dbReference>
<protein>
    <submittedName>
        <fullName evidence="3">Uncharacterized protein</fullName>
    </submittedName>
</protein>
<keyword evidence="4" id="KW-1185">Reference proteome</keyword>
<evidence type="ECO:0000256" key="2">
    <source>
        <dbReference type="SAM" id="Coils"/>
    </source>
</evidence>
<keyword evidence="2" id="KW-0175">Coiled coil</keyword>
<evidence type="ECO:0000256" key="1">
    <source>
        <dbReference type="ARBA" id="ARBA00008468"/>
    </source>
</evidence>
<dbReference type="RefSeq" id="XP_020048390.1">
    <property type="nucleotide sequence ID" value="XM_020190400.1"/>
</dbReference>